<keyword evidence="2" id="KW-1185">Reference proteome</keyword>
<proteinExistence type="predicted"/>
<protein>
    <submittedName>
        <fullName evidence="1">Uncharacterized protein</fullName>
    </submittedName>
</protein>
<comment type="caution">
    <text evidence="1">The sequence shown here is derived from an EMBL/GenBank/DDBJ whole genome shotgun (WGS) entry which is preliminary data.</text>
</comment>
<dbReference type="AlphaFoldDB" id="A0A3M9N0X5"/>
<evidence type="ECO:0000313" key="1">
    <source>
        <dbReference type="EMBL" id="RNI31449.1"/>
    </source>
</evidence>
<reference evidence="1 2" key="1">
    <citation type="submission" date="2018-11" db="EMBL/GenBank/DDBJ databases">
        <title>Rufibacter latericius sp. nov., isolated from water in Baiyang Lake.</title>
        <authorList>
            <person name="Yang Y."/>
        </authorList>
    </citation>
    <scope>NUCLEOTIDE SEQUENCE [LARGE SCALE GENOMIC DNA]</scope>
    <source>
        <strain evidence="1 2">R-22-1c-1</strain>
    </source>
</reference>
<gene>
    <name evidence="1" type="ORF">EFB08_02705</name>
</gene>
<dbReference type="Proteomes" id="UP000272117">
    <property type="component" value="Unassembled WGS sequence"/>
</dbReference>
<evidence type="ECO:0000313" key="2">
    <source>
        <dbReference type="Proteomes" id="UP000272117"/>
    </source>
</evidence>
<organism evidence="1 2">
    <name type="scientific">Rufibacter latericius</name>
    <dbReference type="NCBI Taxonomy" id="2487040"/>
    <lineage>
        <taxon>Bacteria</taxon>
        <taxon>Pseudomonadati</taxon>
        <taxon>Bacteroidota</taxon>
        <taxon>Cytophagia</taxon>
        <taxon>Cytophagales</taxon>
        <taxon>Hymenobacteraceae</taxon>
        <taxon>Rufibacter</taxon>
    </lineage>
</organism>
<name>A0A3M9N0X5_9BACT</name>
<sequence>MQAIKIEMPSCFKIPFQKTGQKLSEPGRVLSGSLRRGNEDKAKGVPDFGALAVHRNNRVLRQLSVILF</sequence>
<accession>A0A3M9N0X5</accession>
<dbReference type="EMBL" id="RJJD01000001">
    <property type="protein sequence ID" value="RNI31449.1"/>
    <property type="molecule type" value="Genomic_DNA"/>
</dbReference>